<reference evidence="4 5" key="1">
    <citation type="journal article" date="2016" name="Mol. Biol. Evol.">
        <title>Comparative Genomics of Early-Diverging Mushroom-Forming Fungi Provides Insights into the Origins of Lignocellulose Decay Capabilities.</title>
        <authorList>
            <person name="Nagy L.G."/>
            <person name="Riley R."/>
            <person name="Tritt A."/>
            <person name="Adam C."/>
            <person name="Daum C."/>
            <person name="Floudas D."/>
            <person name="Sun H."/>
            <person name="Yadav J.S."/>
            <person name="Pangilinan J."/>
            <person name="Larsson K.H."/>
            <person name="Matsuura K."/>
            <person name="Barry K."/>
            <person name="Labutti K."/>
            <person name="Kuo R."/>
            <person name="Ohm R.A."/>
            <person name="Bhattacharya S.S."/>
            <person name="Shirouzu T."/>
            <person name="Yoshinaga Y."/>
            <person name="Martin F.M."/>
            <person name="Grigoriev I.V."/>
            <person name="Hibbett D.S."/>
        </authorList>
    </citation>
    <scope>NUCLEOTIDE SEQUENCE [LARGE SCALE GENOMIC DNA]</scope>
    <source>
        <strain evidence="4 5">CBS 109695</strain>
    </source>
</reference>
<dbReference type="PROSITE" id="PS00497">
    <property type="entry name" value="TYROSINASE_1"/>
    <property type="match status" value="1"/>
</dbReference>
<dbReference type="GO" id="GO:0016491">
    <property type="term" value="F:oxidoreductase activity"/>
    <property type="evidence" value="ECO:0007669"/>
    <property type="project" value="InterPro"/>
</dbReference>
<dbReference type="GO" id="GO:0046872">
    <property type="term" value="F:metal ion binding"/>
    <property type="evidence" value="ECO:0007669"/>
    <property type="project" value="UniProtKB-KW"/>
</dbReference>
<evidence type="ECO:0000256" key="2">
    <source>
        <dbReference type="SAM" id="MobiDB-lite"/>
    </source>
</evidence>
<feature type="region of interest" description="Disordered" evidence="2">
    <location>
        <begin position="335"/>
        <end position="359"/>
    </location>
</feature>
<dbReference type="Proteomes" id="UP000076532">
    <property type="component" value="Unassembled WGS sequence"/>
</dbReference>
<dbReference type="InterPro" id="IPR008922">
    <property type="entry name" value="Di-copper_centre_dom_sf"/>
</dbReference>
<evidence type="ECO:0000256" key="1">
    <source>
        <dbReference type="ARBA" id="ARBA00022723"/>
    </source>
</evidence>
<accession>A0A166ALV4</accession>
<dbReference type="Pfam" id="PF00264">
    <property type="entry name" value="Tyrosinase"/>
    <property type="match status" value="1"/>
</dbReference>
<evidence type="ECO:0000259" key="3">
    <source>
        <dbReference type="PROSITE" id="PS00497"/>
    </source>
</evidence>
<dbReference type="Gene3D" id="1.10.1280.10">
    <property type="entry name" value="Di-copper center containing domain from catechol oxidase"/>
    <property type="match status" value="1"/>
</dbReference>
<dbReference type="InterPro" id="IPR050316">
    <property type="entry name" value="Tyrosinase/Hemocyanin"/>
</dbReference>
<dbReference type="SUPFAM" id="SSF48056">
    <property type="entry name" value="Di-copper centre-containing domain"/>
    <property type="match status" value="1"/>
</dbReference>
<sequence length="399" mass="44397">MRYQRYLPAVFLPLAFSTGVPYTAYTQFVAKAGELDPLSTGKSCPDIRVRKEWRALTDGERQEWLGSIRCLGGMPAPPGYQTAQDVQEGIDVSLYDAFSWVHSKLNGIVHGNANFLPWHRWFVMTYESNLRDRCGYTGPLPYWDWTIDAPSPINSPIFDTDPTRGLGGSGSPSQNHTLTTGALAGFPLRYPVPHALRRHLSLRPFLDEDPEEKRLNGTFSSARVERLFTRTSGAHERAGGGGDFHAFQAGMASMHNAVHNFLGGDAMGQCPPPILEADCDRDTPGLSPNEPMFWLHHAQVDRLWNMWQHQHPNNMLAFSNIPRANSTARKAIGTPALTNTSSSSTSTAPSTNSTSSAASSIPLNITRESWLRYYRLSPEIQIAQVMEVGKWPLCYEYLD</sequence>
<keyword evidence="1" id="KW-0479">Metal-binding</keyword>
<dbReference type="InterPro" id="IPR002227">
    <property type="entry name" value="Tyrosinase_Cu-bd"/>
</dbReference>
<dbReference type="STRING" id="436010.A0A166ALV4"/>
<keyword evidence="5" id="KW-1185">Reference proteome</keyword>
<dbReference type="OrthoDB" id="6132182at2759"/>
<dbReference type="PANTHER" id="PTHR11474">
    <property type="entry name" value="TYROSINASE FAMILY MEMBER"/>
    <property type="match status" value="1"/>
</dbReference>
<dbReference type="PRINTS" id="PR00092">
    <property type="entry name" value="TYROSINASE"/>
</dbReference>
<dbReference type="AlphaFoldDB" id="A0A166ALV4"/>
<gene>
    <name evidence="4" type="ORF">FIBSPDRAFT_937346</name>
</gene>
<evidence type="ECO:0000313" key="4">
    <source>
        <dbReference type="EMBL" id="KZP11745.1"/>
    </source>
</evidence>
<dbReference type="EMBL" id="KV417658">
    <property type="protein sequence ID" value="KZP11745.1"/>
    <property type="molecule type" value="Genomic_DNA"/>
</dbReference>
<proteinExistence type="predicted"/>
<protein>
    <submittedName>
        <fullName evidence="4">Di-copper centre-containing protein</fullName>
    </submittedName>
</protein>
<evidence type="ECO:0000313" key="5">
    <source>
        <dbReference type="Proteomes" id="UP000076532"/>
    </source>
</evidence>
<dbReference type="PANTHER" id="PTHR11474:SF127">
    <property type="entry name" value="TYROSINASE COPPER-BINDING DOMAIN-CONTAINING PROTEIN"/>
    <property type="match status" value="1"/>
</dbReference>
<organism evidence="4 5">
    <name type="scientific">Athelia psychrophila</name>
    <dbReference type="NCBI Taxonomy" id="1759441"/>
    <lineage>
        <taxon>Eukaryota</taxon>
        <taxon>Fungi</taxon>
        <taxon>Dikarya</taxon>
        <taxon>Basidiomycota</taxon>
        <taxon>Agaricomycotina</taxon>
        <taxon>Agaricomycetes</taxon>
        <taxon>Agaricomycetidae</taxon>
        <taxon>Atheliales</taxon>
        <taxon>Atheliaceae</taxon>
        <taxon>Athelia</taxon>
    </lineage>
</organism>
<name>A0A166ALV4_9AGAM</name>
<feature type="domain" description="Tyrosinase copper-binding" evidence="3">
    <location>
        <begin position="110"/>
        <end position="127"/>
    </location>
</feature>